<sequence>MKNEFKIDLSIVNFRDFASCSSASLLERGPVSSKGSKQHDYPISVFAGIMGIVVSAGLGESVSQWFVSISNEVTCPILRRAPYPSVADNGLYKRS</sequence>
<proteinExistence type="predicted"/>
<gene>
    <name evidence="1" type="ORF">HNR31_001890</name>
</gene>
<evidence type="ECO:0000313" key="2">
    <source>
        <dbReference type="Proteomes" id="UP000523087"/>
    </source>
</evidence>
<comment type="caution">
    <text evidence="1">The sequence shown here is derived from an EMBL/GenBank/DDBJ whole genome shotgun (WGS) entry which is preliminary data.</text>
</comment>
<dbReference type="Proteomes" id="UP000523087">
    <property type="component" value="Unassembled WGS sequence"/>
</dbReference>
<accession>A0A7V9Z6R9</accession>
<organism evidence="1 2">
    <name type="scientific">Thermaerobacillus caldiproteolyticus</name>
    <dbReference type="NCBI Taxonomy" id="247480"/>
    <lineage>
        <taxon>Bacteria</taxon>
        <taxon>Bacillati</taxon>
        <taxon>Bacillota</taxon>
        <taxon>Bacilli</taxon>
        <taxon>Bacillales</taxon>
        <taxon>Anoxybacillaceae</taxon>
        <taxon>Thermaerobacillus</taxon>
    </lineage>
</organism>
<dbReference type="AlphaFoldDB" id="A0A7V9Z6R9"/>
<name>A0A7V9Z6R9_9BACL</name>
<evidence type="ECO:0000313" key="1">
    <source>
        <dbReference type="EMBL" id="MBA2875117.1"/>
    </source>
</evidence>
<protein>
    <submittedName>
        <fullName evidence="1">Uncharacterized protein</fullName>
    </submittedName>
</protein>
<dbReference type="RefSeq" id="WP_181555968.1">
    <property type="nucleotide sequence ID" value="NZ_JACDUT010000005.1"/>
</dbReference>
<dbReference type="EMBL" id="JACDUT010000005">
    <property type="protein sequence ID" value="MBA2875117.1"/>
    <property type="molecule type" value="Genomic_DNA"/>
</dbReference>
<keyword evidence="2" id="KW-1185">Reference proteome</keyword>
<reference evidence="1 2" key="1">
    <citation type="submission" date="2020-07" db="EMBL/GenBank/DDBJ databases">
        <title>Genomic Encyclopedia of Type Strains, Phase IV (KMG-IV): sequencing the most valuable type-strain genomes for metagenomic binning, comparative biology and taxonomic classification.</title>
        <authorList>
            <person name="Goeker M."/>
        </authorList>
    </citation>
    <scope>NUCLEOTIDE SEQUENCE [LARGE SCALE GENOMIC DNA]</scope>
    <source>
        <strain evidence="1 2">DSM 15730</strain>
    </source>
</reference>